<accession>K2RFD8</accession>
<reference evidence="2 3" key="1">
    <citation type="journal article" date="2012" name="J. Bacteriol.">
        <title>Draft genome sequence of Methanobacterium formicicum DSM 3637, an archaebacterium isolated from the methane producer amoeba Pelomyxa palustris.</title>
        <authorList>
            <person name="Gutierrez G."/>
        </authorList>
    </citation>
    <scope>NUCLEOTIDE SEQUENCE [LARGE SCALE GENOMIC DNA]</scope>
    <source>
        <strain evidence="3">DSM 3637 / PP1</strain>
    </source>
</reference>
<feature type="transmembrane region" description="Helical" evidence="1">
    <location>
        <begin position="33"/>
        <end position="54"/>
    </location>
</feature>
<keyword evidence="1" id="KW-0472">Membrane</keyword>
<proteinExistence type="predicted"/>
<name>K2RFD8_METFP</name>
<keyword evidence="3" id="KW-1185">Reference proteome</keyword>
<dbReference type="OrthoDB" id="82490at2157"/>
<evidence type="ECO:0000313" key="2">
    <source>
        <dbReference type="EMBL" id="EKF87114.1"/>
    </source>
</evidence>
<gene>
    <name evidence="2" type="ORF">A994_02480</name>
</gene>
<comment type="caution">
    <text evidence="2">The sequence shown here is derived from an EMBL/GenBank/DDBJ whole genome shotgun (WGS) entry which is preliminary data.</text>
</comment>
<evidence type="ECO:0008006" key="4">
    <source>
        <dbReference type="Google" id="ProtNLM"/>
    </source>
</evidence>
<dbReference type="AlphaFoldDB" id="K2RFD8"/>
<organism evidence="2 3">
    <name type="scientific">Methanobacterium formicicum (strain DSM 3637 / PP1)</name>
    <dbReference type="NCBI Taxonomy" id="1204725"/>
    <lineage>
        <taxon>Archaea</taxon>
        <taxon>Methanobacteriati</taxon>
        <taxon>Methanobacteriota</taxon>
        <taxon>Methanomada group</taxon>
        <taxon>Methanobacteria</taxon>
        <taxon>Methanobacteriales</taxon>
        <taxon>Methanobacteriaceae</taxon>
        <taxon>Methanobacterium</taxon>
    </lineage>
</organism>
<keyword evidence="1" id="KW-1133">Transmembrane helix</keyword>
<evidence type="ECO:0000256" key="1">
    <source>
        <dbReference type="SAM" id="Phobius"/>
    </source>
</evidence>
<sequence>MIKQKMHRRRKELLSSDEEIDPMIYAVNMVDCMLVLAVGFLIFTIMSMGLQSVVFSEMSPQEKSAVSQAIKEKVQLEMGQQINETIATGSGGPTGYENVGKVYKDPQTGKLILIQNT</sequence>
<dbReference type="EMBL" id="AMPO01000001">
    <property type="protein sequence ID" value="EKF87114.1"/>
    <property type="molecule type" value="Genomic_DNA"/>
</dbReference>
<keyword evidence="1" id="KW-0812">Transmembrane</keyword>
<dbReference type="InterPro" id="IPR018676">
    <property type="entry name" value="DUF2149"/>
</dbReference>
<evidence type="ECO:0000313" key="3">
    <source>
        <dbReference type="Proteomes" id="UP000007360"/>
    </source>
</evidence>
<dbReference type="PATRIC" id="fig|1204725.3.peg.502"/>
<dbReference type="RefSeq" id="WP_004029696.1">
    <property type="nucleotide sequence ID" value="NZ_AMPO01000001.1"/>
</dbReference>
<dbReference type="Pfam" id="PF09919">
    <property type="entry name" value="DUF2149"/>
    <property type="match status" value="1"/>
</dbReference>
<dbReference type="Proteomes" id="UP000007360">
    <property type="component" value="Unassembled WGS sequence"/>
</dbReference>
<protein>
    <recommendedName>
        <fullName evidence="4">DUF2149 domain-containing protein</fullName>
    </recommendedName>
</protein>